<feature type="domain" description="Protein kinase" evidence="8">
    <location>
        <begin position="315"/>
        <end position="574"/>
    </location>
</feature>
<dbReference type="EC" id="2.7.11.1" evidence="1"/>
<dbReference type="SMART" id="SM00220">
    <property type="entry name" value="S_TKc"/>
    <property type="match status" value="2"/>
</dbReference>
<dbReference type="Gene3D" id="1.10.510.10">
    <property type="entry name" value="Transferase(Phosphotransferase) domain 1"/>
    <property type="match status" value="2"/>
</dbReference>
<evidence type="ECO:0000256" key="5">
    <source>
        <dbReference type="ARBA" id="ARBA00022777"/>
    </source>
</evidence>
<organism evidence="9 10">
    <name type="scientific">Uabimicrobium amorphum</name>
    <dbReference type="NCBI Taxonomy" id="2596890"/>
    <lineage>
        <taxon>Bacteria</taxon>
        <taxon>Pseudomonadati</taxon>
        <taxon>Planctomycetota</taxon>
        <taxon>Candidatus Uabimicrobiia</taxon>
        <taxon>Candidatus Uabimicrobiales</taxon>
        <taxon>Candidatus Uabimicrobiaceae</taxon>
        <taxon>Candidatus Uabimicrobium</taxon>
    </lineage>
</organism>
<evidence type="ECO:0000259" key="8">
    <source>
        <dbReference type="PROSITE" id="PS50011"/>
    </source>
</evidence>
<keyword evidence="3" id="KW-0808">Transferase</keyword>
<keyword evidence="4 7" id="KW-0547">Nucleotide-binding</keyword>
<evidence type="ECO:0000256" key="4">
    <source>
        <dbReference type="ARBA" id="ARBA00022741"/>
    </source>
</evidence>
<dbReference type="PROSITE" id="PS00107">
    <property type="entry name" value="PROTEIN_KINASE_ATP"/>
    <property type="match status" value="1"/>
</dbReference>
<dbReference type="GO" id="GO:0005524">
    <property type="term" value="F:ATP binding"/>
    <property type="evidence" value="ECO:0007669"/>
    <property type="project" value="UniProtKB-UniRule"/>
</dbReference>
<feature type="domain" description="Protein kinase" evidence="8">
    <location>
        <begin position="16"/>
        <end position="290"/>
    </location>
</feature>
<dbReference type="InterPro" id="IPR017441">
    <property type="entry name" value="Protein_kinase_ATP_BS"/>
</dbReference>
<keyword evidence="2" id="KW-0723">Serine/threonine-protein kinase</keyword>
<dbReference type="InterPro" id="IPR011009">
    <property type="entry name" value="Kinase-like_dom_sf"/>
</dbReference>
<dbReference type="SUPFAM" id="SSF56112">
    <property type="entry name" value="Protein kinase-like (PK-like)"/>
    <property type="match status" value="2"/>
</dbReference>
<keyword evidence="6 7" id="KW-0067">ATP-binding</keyword>
<sequence length="583" mass="67251">MMNLQNDCGCVLRNRYEIKELLDEGGMSSVYIANDTFWEEDVVVKVVQIPQDEDELQILSRMQREYKILHSLDHPNIVKARDFFVEEDESFLVMEYIKASSLRKVIVSQNDFLTFDQKVKIMIDLLATVSYVNQHDIIHRDLKPSNILIDSNLNPVLVDFGISKPYRTDFETLTKGAAVMGTYDYMSPEHLNMQPLTFSDVFSLGAVLYQLFTWKKNGPFHGTTPFQISRNIISGNIAPLVDVLDHPQEDNCKIQKVSDVLQQMMEKKPEDRIQLDDALEILQSIANSTVRHTEGDALDIASTNHQHIFSDTERYKNFELIGKGSMGKVYKVWDEHLQKEVAMKTLMHQAEDMEKDQIRFTREAKITKELQHPYIVEVYDFGSIENNYFFTMEFLEGRLLFKILEEGEYSYRELIEVFVKICQAVEHAHSKKCIHRDLKPENILILENGDPKVTDFGLAKFIPDWEYLTTQGCVMGTASYMSPEQAKGDIDDLDERTDIYALGIILYVMLTGTFPFSGQSTFQIISQTILKDPTPAYEKNPRLPKSLSDICMKAIAKDKENRYQDVAQLRRELTKIMVENSKS</sequence>
<evidence type="ECO:0000256" key="2">
    <source>
        <dbReference type="ARBA" id="ARBA00022527"/>
    </source>
</evidence>
<protein>
    <recommendedName>
        <fullName evidence="1">non-specific serine/threonine protein kinase</fullName>
        <ecNumber evidence="1">2.7.11.1</ecNumber>
    </recommendedName>
</protein>
<dbReference type="GO" id="GO:0016020">
    <property type="term" value="C:membrane"/>
    <property type="evidence" value="ECO:0007669"/>
    <property type="project" value="TreeGrafter"/>
</dbReference>
<feature type="binding site" evidence="7">
    <location>
        <position position="344"/>
    </location>
    <ligand>
        <name>ATP</name>
        <dbReference type="ChEBI" id="CHEBI:30616"/>
    </ligand>
</feature>
<dbReference type="KEGG" id="uam:UABAM_03606"/>
<dbReference type="AlphaFoldDB" id="A0A5S9INM8"/>
<evidence type="ECO:0000256" key="1">
    <source>
        <dbReference type="ARBA" id="ARBA00012513"/>
    </source>
</evidence>
<dbReference type="PANTHER" id="PTHR24348:SF22">
    <property type="entry name" value="NON-SPECIFIC SERINE_THREONINE PROTEIN KINASE"/>
    <property type="match status" value="1"/>
</dbReference>
<dbReference type="GO" id="GO:0004674">
    <property type="term" value="F:protein serine/threonine kinase activity"/>
    <property type="evidence" value="ECO:0007669"/>
    <property type="project" value="UniProtKB-KW"/>
</dbReference>
<name>A0A5S9INM8_UABAM</name>
<dbReference type="PANTHER" id="PTHR24348">
    <property type="entry name" value="SERINE/THREONINE-PROTEIN KINASE UNC-51-RELATED"/>
    <property type="match status" value="1"/>
</dbReference>
<dbReference type="CDD" id="cd14014">
    <property type="entry name" value="STKc_PknB_like"/>
    <property type="match status" value="2"/>
</dbReference>
<evidence type="ECO:0000256" key="7">
    <source>
        <dbReference type="PROSITE-ProRule" id="PRU10141"/>
    </source>
</evidence>
<dbReference type="GO" id="GO:0005829">
    <property type="term" value="C:cytosol"/>
    <property type="evidence" value="ECO:0007669"/>
    <property type="project" value="TreeGrafter"/>
</dbReference>
<evidence type="ECO:0000313" key="9">
    <source>
        <dbReference type="EMBL" id="BBM85243.1"/>
    </source>
</evidence>
<dbReference type="InterPro" id="IPR000719">
    <property type="entry name" value="Prot_kinase_dom"/>
</dbReference>
<proteinExistence type="predicted"/>
<dbReference type="Gene3D" id="3.30.200.20">
    <property type="entry name" value="Phosphorylase Kinase, domain 1"/>
    <property type="match status" value="2"/>
</dbReference>
<evidence type="ECO:0000256" key="6">
    <source>
        <dbReference type="ARBA" id="ARBA00022840"/>
    </source>
</evidence>
<dbReference type="EMBL" id="AP019860">
    <property type="protein sequence ID" value="BBM85243.1"/>
    <property type="molecule type" value="Genomic_DNA"/>
</dbReference>
<keyword evidence="5 9" id="KW-0418">Kinase</keyword>
<gene>
    <name evidence="9" type="ORF">UABAM_03606</name>
</gene>
<dbReference type="PROSITE" id="PS50011">
    <property type="entry name" value="PROTEIN_KINASE_DOM"/>
    <property type="match status" value="2"/>
</dbReference>
<dbReference type="InterPro" id="IPR045269">
    <property type="entry name" value="Atg1-like"/>
</dbReference>
<dbReference type="RefSeq" id="WP_151969355.1">
    <property type="nucleotide sequence ID" value="NZ_AP019860.1"/>
</dbReference>
<evidence type="ECO:0000256" key="3">
    <source>
        <dbReference type="ARBA" id="ARBA00022679"/>
    </source>
</evidence>
<dbReference type="Proteomes" id="UP000326354">
    <property type="component" value="Chromosome"/>
</dbReference>
<reference evidence="9 10" key="1">
    <citation type="submission" date="2019-08" db="EMBL/GenBank/DDBJ databases">
        <title>Complete genome sequence of Candidatus Uab amorphum.</title>
        <authorList>
            <person name="Shiratori T."/>
            <person name="Suzuki S."/>
            <person name="Kakizawa Y."/>
            <person name="Ishida K."/>
        </authorList>
    </citation>
    <scope>NUCLEOTIDE SEQUENCE [LARGE SCALE GENOMIC DNA]</scope>
    <source>
        <strain evidence="9 10">SRT547</strain>
    </source>
</reference>
<dbReference type="GO" id="GO:0000407">
    <property type="term" value="C:phagophore assembly site"/>
    <property type="evidence" value="ECO:0007669"/>
    <property type="project" value="TreeGrafter"/>
</dbReference>
<dbReference type="InterPro" id="IPR008271">
    <property type="entry name" value="Ser/Thr_kinase_AS"/>
</dbReference>
<dbReference type="FunFam" id="1.10.510.10:FF:000021">
    <property type="entry name" value="Serine/threonine protein kinase"/>
    <property type="match status" value="1"/>
</dbReference>
<keyword evidence="10" id="KW-1185">Reference proteome</keyword>
<dbReference type="PROSITE" id="PS00108">
    <property type="entry name" value="PROTEIN_KINASE_ST"/>
    <property type="match status" value="2"/>
</dbReference>
<dbReference type="GO" id="GO:0005776">
    <property type="term" value="C:autophagosome"/>
    <property type="evidence" value="ECO:0007669"/>
    <property type="project" value="TreeGrafter"/>
</dbReference>
<dbReference type="Pfam" id="PF00069">
    <property type="entry name" value="Pkinase"/>
    <property type="match status" value="2"/>
</dbReference>
<evidence type="ECO:0000313" key="10">
    <source>
        <dbReference type="Proteomes" id="UP000326354"/>
    </source>
</evidence>
<accession>A0A5S9INM8</accession>
<dbReference type="OrthoDB" id="6111975at2"/>